<proteinExistence type="inferred from homology"/>
<dbReference type="GO" id="GO:0008932">
    <property type="term" value="F:lytic endotransglycosylase activity"/>
    <property type="evidence" value="ECO:0007669"/>
    <property type="project" value="UniProtKB-UniRule"/>
</dbReference>
<dbReference type="GO" id="GO:0009252">
    <property type="term" value="P:peptidoglycan biosynthetic process"/>
    <property type="evidence" value="ECO:0007669"/>
    <property type="project" value="UniProtKB-UniRule"/>
</dbReference>
<comment type="similarity">
    <text evidence="7">Belongs to the transglycosylase MltG family.</text>
</comment>
<evidence type="ECO:0000256" key="1">
    <source>
        <dbReference type="ARBA" id="ARBA00022475"/>
    </source>
</evidence>
<dbReference type="Gene3D" id="3.30.1490.480">
    <property type="entry name" value="Endolytic murein transglycosylase"/>
    <property type="match status" value="1"/>
</dbReference>
<dbReference type="GO" id="GO:0071555">
    <property type="term" value="P:cell wall organization"/>
    <property type="evidence" value="ECO:0007669"/>
    <property type="project" value="UniProtKB-KW"/>
</dbReference>
<dbReference type="CDD" id="cd08010">
    <property type="entry name" value="MltG_like"/>
    <property type="match status" value="1"/>
</dbReference>
<dbReference type="InterPro" id="IPR003770">
    <property type="entry name" value="MLTG-like"/>
</dbReference>
<keyword evidence="2 7" id="KW-0812">Transmembrane</keyword>
<evidence type="ECO:0000256" key="4">
    <source>
        <dbReference type="ARBA" id="ARBA00023136"/>
    </source>
</evidence>
<comment type="caution">
    <text evidence="8">The sequence shown here is derived from an EMBL/GenBank/DDBJ whole genome shotgun (WGS) entry which is preliminary data.</text>
</comment>
<dbReference type="Proteomes" id="UP000647241">
    <property type="component" value="Unassembled WGS sequence"/>
</dbReference>
<dbReference type="AlphaFoldDB" id="A0A917H4N9"/>
<dbReference type="EMBL" id="BMGT01000001">
    <property type="protein sequence ID" value="GGG67515.1"/>
    <property type="molecule type" value="Genomic_DNA"/>
</dbReference>
<reference evidence="8" key="2">
    <citation type="submission" date="2020-09" db="EMBL/GenBank/DDBJ databases">
        <authorList>
            <person name="Sun Q."/>
            <person name="Zhou Y."/>
        </authorList>
    </citation>
    <scope>NUCLEOTIDE SEQUENCE</scope>
    <source>
        <strain evidence="8">CGMCC 1.12997</strain>
    </source>
</reference>
<evidence type="ECO:0000256" key="6">
    <source>
        <dbReference type="ARBA" id="ARBA00023316"/>
    </source>
</evidence>
<dbReference type="NCBIfam" id="TIGR00247">
    <property type="entry name" value="endolytic transglycosylase MltG"/>
    <property type="match status" value="1"/>
</dbReference>
<dbReference type="GO" id="GO:0005886">
    <property type="term" value="C:plasma membrane"/>
    <property type="evidence" value="ECO:0007669"/>
    <property type="project" value="UniProtKB-UniRule"/>
</dbReference>
<dbReference type="Gene3D" id="3.30.160.60">
    <property type="entry name" value="Classic Zinc Finger"/>
    <property type="match status" value="1"/>
</dbReference>
<evidence type="ECO:0000256" key="2">
    <source>
        <dbReference type="ARBA" id="ARBA00022692"/>
    </source>
</evidence>
<protein>
    <recommendedName>
        <fullName evidence="7">Endolytic murein transglycosylase</fullName>
        <ecNumber evidence="7">4.2.2.29</ecNumber>
    </recommendedName>
    <alternativeName>
        <fullName evidence="7">Peptidoglycan lytic transglycosylase</fullName>
    </alternativeName>
    <alternativeName>
        <fullName evidence="7">Peptidoglycan polymerization terminase</fullName>
    </alternativeName>
</protein>
<comment type="catalytic activity">
    <reaction evidence="7">
        <text>a peptidoglycan chain = a peptidoglycan chain with N-acetyl-1,6-anhydromuramyl-[peptide] at the reducing end + a peptidoglycan chain with N-acetylglucosamine at the non-reducing end.</text>
        <dbReference type="EC" id="4.2.2.29"/>
    </reaction>
</comment>
<keyword evidence="4 7" id="KW-0472">Membrane</keyword>
<keyword evidence="5 7" id="KW-0456">Lyase</keyword>
<evidence type="ECO:0000256" key="7">
    <source>
        <dbReference type="HAMAP-Rule" id="MF_02065"/>
    </source>
</evidence>
<dbReference type="RefSeq" id="WP_188552712.1">
    <property type="nucleotide sequence ID" value="NZ_BMGT01000001.1"/>
</dbReference>
<evidence type="ECO:0000256" key="3">
    <source>
        <dbReference type="ARBA" id="ARBA00022989"/>
    </source>
</evidence>
<keyword evidence="1 7" id="KW-1003">Cell membrane</keyword>
<dbReference type="Pfam" id="PF02618">
    <property type="entry name" value="YceG"/>
    <property type="match status" value="1"/>
</dbReference>
<reference evidence="8" key="1">
    <citation type="journal article" date="2014" name="Int. J. Syst. Evol. Microbiol.">
        <title>Complete genome sequence of Corynebacterium casei LMG S-19264T (=DSM 44701T), isolated from a smear-ripened cheese.</title>
        <authorList>
            <consortium name="US DOE Joint Genome Institute (JGI-PGF)"/>
            <person name="Walter F."/>
            <person name="Albersmeier A."/>
            <person name="Kalinowski J."/>
            <person name="Ruckert C."/>
        </authorList>
    </citation>
    <scope>NUCLEOTIDE SEQUENCE</scope>
    <source>
        <strain evidence="8">CGMCC 1.12997</strain>
    </source>
</reference>
<keyword evidence="9" id="KW-1185">Reference proteome</keyword>
<dbReference type="PANTHER" id="PTHR30518:SF2">
    <property type="entry name" value="ENDOLYTIC MUREIN TRANSGLYCOSYLASE"/>
    <property type="match status" value="1"/>
</dbReference>
<dbReference type="HAMAP" id="MF_02065">
    <property type="entry name" value="MltG"/>
    <property type="match status" value="1"/>
</dbReference>
<evidence type="ECO:0000313" key="8">
    <source>
        <dbReference type="EMBL" id="GGG67515.1"/>
    </source>
</evidence>
<dbReference type="PANTHER" id="PTHR30518">
    <property type="entry name" value="ENDOLYTIC MUREIN TRANSGLYCOSYLASE"/>
    <property type="match status" value="1"/>
</dbReference>
<organism evidence="8 9">
    <name type="scientific">Edaphobacter dinghuensis</name>
    <dbReference type="NCBI Taxonomy" id="1560005"/>
    <lineage>
        <taxon>Bacteria</taxon>
        <taxon>Pseudomonadati</taxon>
        <taxon>Acidobacteriota</taxon>
        <taxon>Terriglobia</taxon>
        <taxon>Terriglobales</taxon>
        <taxon>Acidobacteriaceae</taxon>
        <taxon>Edaphobacter</taxon>
    </lineage>
</organism>
<comment type="function">
    <text evidence="7">Functions as a peptidoglycan terminase that cleaves nascent peptidoglycan strands endolytically to terminate their elongation.</text>
</comment>
<gene>
    <name evidence="7" type="primary">mltG</name>
    <name evidence="8" type="ORF">GCM10011585_06770</name>
</gene>
<keyword evidence="3 7" id="KW-1133">Transmembrane helix</keyword>
<evidence type="ECO:0000313" key="9">
    <source>
        <dbReference type="Proteomes" id="UP000647241"/>
    </source>
</evidence>
<sequence length="335" mass="36399">MKFLGTLLLLALIAAGIAGYVIYVPFGPQTETFVDIAPGTGTPAIAAQLQKNGIIRNRYAFDFLHLRKHGTLKAGEYRFDHAAPMTEVYARIVRGDVYTVSLKIPEGYNIFDIAQAVADAGLGSRDAFLAAERQHIELIDWLPQSGVSLQTGAPPSSLEGFLFPDTYSFSRHATPVQILTVMVHRFRRAAAELGLSGDIRQTVIMASLVEKEVNQDSERPLVAGVFVNRLAQGMPLATDPTIIYAALLNGRWTGVIHASDLQADSPYNTYKHSGLPPGPICNPGMASLRAAMAPAKTDYLYFVSDAAGHSRFSTDLKEHAAQVQAYRKAQKAQTP</sequence>
<keyword evidence="6 7" id="KW-0961">Cell wall biogenesis/degradation</keyword>
<evidence type="ECO:0000256" key="5">
    <source>
        <dbReference type="ARBA" id="ARBA00023239"/>
    </source>
</evidence>
<accession>A0A917H4N9</accession>
<dbReference type="EC" id="4.2.2.29" evidence="7"/>
<name>A0A917H4N9_9BACT</name>
<feature type="site" description="Important for catalytic activity" evidence="7">
    <location>
        <position position="212"/>
    </location>
</feature>